<dbReference type="PANTHER" id="PTHR42813">
    <property type="entry name" value="ZINC-TYPE ALCOHOL DEHYDROGENASE-LIKE"/>
    <property type="match status" value="1"/>
</dbReference>
<evidence type="ECO:0000256" key="4">
    <source>
        <dbReference type="ARBA" id="ARBA00022833"/>
    </source>
</evidence>
<name>A0A397G7Y3_ASPTH</name>
<sequence>MKAVVYTQNGTVEVLDRPKPTIQEHTDAVVRMLHASICGTDLHILKGDIPTAKPGLIMGHEGVGIIEALGSAVQGFQAGDRVIISCMTSCGSCRFCQRSIPSHCQQGGWTLGHQVDGTQAEFVRVPHATLSLHHLDSSVDTRAAVSLSDALPTGFECGVRNAGISPTGSVVIVGAGPVGMAALLTTCLIKPALIVMVDLDDARLETARTMGAHHTVNSAAPDAIQQLLNLTENKGFDSVIEAVGIPATFEMCQELVAVGGQIANMGVHGVKVDLHMEKLWDRNISIHMSMCNATSTPHLQNLVKNGELDIGSLVTHQFPCDQAMAAYDTFKAASKHRALKVAIDF</sequence>
<dbReference type="GO" id="GO:0008270">
    <property type="term" value="F:zinc ion binding"/>
    <property type="evidence" value="ECO:0007669"/>
    <property type="project" value="InterPro"/>
</dbReference>
<dbReference type="PROSITE" id="PS00059">
    <property type="entry name" value="ADH_ZINC"/>
    <property type="match status" value="1"/>
</dbReference>
<dbReference type="CDD" id="cd08286">
    <property type="entry name" value="FDH_like_ADH2"/>
    <property type="match status" value="1"/>
</dbReference>
<dbReference type="GeneID" id="38125206"/>
<gene>
    <name evidence="8" type="ORF">CDV56_103232</name>
</gene>
<dbReference type="PANTHER" id="PTHR42813:SF4">
    <property type="entry name" value="NADP-DEPENDENT ISOPROPANOL DEHYDROGENASE"/>
    <property type="match status" value="1"/>
</dbReference>
<dbReference type="SMART" id="SM00829">
    <property type="entry name" value="PKS_ER"/>
    <property type="match status" value="1"/>
</dbReference>
<evidence type="ECO:0000256" key="3">
    <source>
        <dbReference type="ARBA" id="ARBA00022723"/>
    </source>
</evidence>
<dbReference type="Pfam" id="PF00107">
    <property type="entry name" value="ADH_zinc_N"/>
    <property type="match status" value="1"/>
</dbReference>
<dbReference type="InterPro" id="IPR013154">
    <property type="entry name" value="ADH-like_N"/>
</dbReference>
<dbReference type="OrthoDB" id="442947at2759"/>
<reference evidence="8" key="1">
    <citation type="submission" date="2018-08" db="EMBL/GenBank/DDBJ databases">
        <title>Draft genome sequence of azole-resistant Aspergillus thermomutatus (Neosartorya pseudofischeri) strain HMR AF 39, isolated from a human nasal aspirate.</title>
        <authorList>
            <person name="Parent-Michaud M."/>
            <person name="Dufresne P.J."/>
            <person name="Fournier E."/>
            <person name="Martineau C."/>
            <person name="Moreira S."/>
            <person name="Perkins V."/>
            <person name="De Repentigny L."/>
            <person name="Dufresne S.F."/>
        </authorList>
    </citation>
    <scope>NUCLEOTIDE SEQUENCE [LARGE SCALE GENOMIC DNA]</scope>
    <source>
        <strain evidence="8">HMR AF 39</strain>
    </source>
</reference>
<dbReference type="InterPro" id="IPR013149">
    <property type="entry name" value="ADH-like_C"/>
</dbReference>
<evidence type="ECO:0000313" key="9">
    <source>
        <dbReference type="Proteomes" id="UP000215305"/>
    </source>
</evidence>
<dbReference type="STRING" id="41047.A0A397G7Y3"/>
<organism evidence="8 9">
    <name type="scientific">Aspergillus thermomutatus</name>
    <name type="common">Neosartorya pseudofischeri</name>
    <dbReference type="NCBI Taxonomy" id="41047"/>
    <lineage>
        <taxon>Eukaryota</taxon>
        <taxon>Fungi</taxon>
        <taxon>Dikarya</taxon>
        <taxon>Ascomycota</taxon>
        <taxon>Pezizomycotina</taxon>
        <taxon>Eurotiomycetes</taxon>
        <taxon>Eurotiomycetidae</taxon>
        <taxon>Eurotiales</taxon>
        <taxon>Aspergillaceae</taxon>
        <taxon>Aspergillus</taxon>
        <taxon>Aspergillus subgen. Fumigati</taxon>
    </lineage>
</organism>
<comment type="similarity">
    <text evidence="2 6">Belongs to the zinc-containing alcohol dehydrogenase family.</text>
</comment>
<dbReference type="InterPro" id="IPR020843">
    <property type="entry name" value="ER"/>
</dbReference>
<feature type="domain" description="Enoyl reductase (ER)" evidence="7">
    <location>
        <begin position="10"/>
        <end position="343"/>
    </location>
</feature>
<dbReference type="SUPFAM" id="SSF50129">
    <property type="entry name" value="GroES-like"/>
    <property type="match status" value="1"/>
</dbReference>
<evidence type="ECO:0000256" key="6">
    <source>
        <dbReference type="RuleBase" id="RU361277"/>
    </source>
</evidence>
<evidence type="ECO:0000256" key="5">
    <source>
        <dbReference type="ARBA" id="ARBA00023002"/>
    </source>
</evidence>
<keyword evidence="9" id="KW-1185">Reference proteome</keyword>
<keyword evidence="3 6" id="KW-0479">Metal-binding</keyword>
<protein>
    <recommendedName>
        <fullName evidence="7">Enoyl reductase (ER) domain-containing protein</fullName>
    </recommendedName>
</protein>
<evidence type="ECO:0000259" key="7">
    <source>
        <dbReference type="SMART" id="SM00829"/>
    </source>
</evidence>
<dbReference type="EMBL" id="NKHU02000262">
    <property type="protein sequence ID" value="RHZ46119.1"/>
    <property type="molecule type" value="Genomic_DNA"/>
</dbReference>
<evidence type="ECO:0000313" key="8">
    <source>
        <dbReference type="EMBL" id="RHZ46119.1"/>
    </source>
</evidence>
<dbReference type="Pfam" id="PF08240">
    <property type="entry name" value="ADH_N"/>
    <property type="match status" value="1"/>
</dbReference>
<dbReference type="InterPro" id="IPR036291">
    <property type="entry name" value="NAD(P)-bd_dom_sf"/>
</dbReference>
<evidence type="ECO:0000256" key="1">
    <source>
        <dbReference type="ARBA" id="ARBA00001947"/>
    </source>
</evidence>
<dbReference type="InterPro" id="IPR002328">
    <property type="entry name" value="ADH_Zn_CS"/>
</dbReference>
<accession>A0A397G7Y3</accession>
<dbReference type="InterPro" id="IPR011032">
    <property type="entry name" value="GroES-like_sf"/>
</dbReference>
<dbReference type="Proteomes" id="UP000215305">
    <property type="component" value="Unassembled WGS sequence"/>
</dbReference>
<keyword evidence="4 6" id="KW-0862">Zinc</keyword>
<dbReference type="SUPFAM" id="SSF51735">
    <property type="entry name" value="NAD(P)-binding Rossmann-fold domains"/>
    <property type="match status" value="1"/>
</dbReference>
<dbReference type="Gene3D" id="3.90.180.10">
    <property type="entry name" value="Medium-chain alcohol dehydrogenases, catalytic domain"/>
    <property type="match status" value="1"/>
</dbReference>
<keyword evidence="5" id="KW-0560">Oxidoreductase</keyword>
<dbReference type="VEuPathDB" id="FungiDB:CDV56_103232"/>
<dbReference type="AlphaFoldDB" id="A0A397G7Y3"/>
<dbReference type="Gene3D" id="3.40.50.720">
    <property type="entry name" value="NAD(P)-binding Rossmann-like Domain"/>
    <property type="match status" value="1"/>
</dbReference>
<dbReference type="GO" id="GO:0016491">
    <property type="term" value="F:oxidoreductase activity"/>
    <property type="evidence" value="ECO:0007669"/>
    <property type="project" value="UniProtKB-KW"/>
</dbReference>
<evidence type="ECO:0000256" key="2">
    <source>
        <dbReference type="ARBA" id="ARBA00008072"/>
    </source>
</evidence>
<comment type="caution">
    <text evidence="8">The sequence shown here is derived from an EMBL/GenBank/DDBJ whole genome shotgun (WGS) entry which is preliminary data.</text>
</comment>
<comment type="cofactor">
    <cofactor evidence="1 6">
        <name>Zn(2+)</name>
        <dbReference type="ChEBI" id="CHEBI:29105"/>
    </cofactor>
</comment>
<dbReference type="RefSeq" id="XP_026611003.1">
    <property type="nucleotide sequence ID" value="XM_026756851.1"/>
</dbReference>
<proteinExistence type="inferred from homology"/>